<dbReference type="AlphaFoldDB" id="A0A9D6LQZ0"/>
<feature type="domain" description="UDP-glucose/GDP-mannose dehydrogenase N-terminal" evidence="4">
    <location>
        <begin position="48"/>
        <end position="149"/>
    </location>
</feature>
<dbReference type="InterPro" id="IPR029752">
    <property type="entry name" value="D-isomer_DH_CS1"/>
</dbReference>
<dbReference type="Proteomes" id="UP000808388">
    <property type="component" value="Unassembled WGS sequence"/>
</dbReference>
<gene>
    <name evidence="5" type="ORF">HY220_00395</name>
</gene>
<dbReference type="SUPFAM" id="SSF48179">
    <property type="entry name" value="6-phosphogluconate dehydrogenase C-terminal domain-like"/>
    <property type="match status" value="1"/>
</dbReference>
<organism evidence="5 6">
    <name type="scientific">Candidatus Sungiibacteriota bacterium</name>
    <dbReference type="NCBI Taxonomy" id="2750080"/>
    <lineage>
        <taxon>Bacteria</taxon>
        <taxon>Candidatus Sungiibacteriota</taxon>
    </lineage>
</organism>
<evidence type="ECO:0000313" key="6">
    <source>
        <dbReference type="Proteomes" id="UP000808388"/>
    </source>
</evidence>
<comment type="caution">
    <text evidence="5">The sequence shown here is derived from an EMBL/GenBank/DDBJ whole genome shotgun (WGS) entry which is preliminary data.</text>
</comment>
<dbReference type="SUPFAM" id="SSF53756">
    <property type="entry name" value="UDP-Glycosyltransferase/glycogen phosphorylase"/>
    <property type="match status" value="1"/>
</dbReference>
<dbReference type="CDD" id="cd03801">
    <property type="entry name" value="GT4_PimA-like"/>
    <property type="match status" value="1"/>
</dbReference>
<dbReference type="SUPFAM" id="SSF51735">
    <property type="entry name" value="NAD(P)-binding Rossmann-fold domains"/>
    <property type="match status" value="1"/>
</dbReference>
<dbReference type="PROSITE" id="PS00065">
    <property type="entry name" value="D_2_HYDROXYACID_DH_1"/>
    <property type="match status" value="1"/>
</dbReference>
<dbReference type="InterPro" id="IPR001732">
    <property type="entry name" value="UDP-Glc/GDP-Man_DH_N"/>
</dbReference>
<evidence type="ECO:0000259" key="2">
    <source>
        <dbReference type="Pfam" id="PF00534"/>
    </source>
</evidence>
<evidence type="ECO:0000259" key="3">
    <source>
        <dbReference type="Pfam" id="PF00984"/>
    </source>
</evidence>
<dbReference type="GO" id="GO:0016616">
    <property type="term" value="F:oxidoreductase activity, acting on the CH-OH group of donors, NAD or NADP as acceptor"/>
    <property type="evidence" value="ECO:0007669"/>
    <property type="project" value="InterPro"/>
</dbReference>
<proteinExistence type="inferred from homology"/>
<name>A0A9D6LQZ0_9BACT</name>
<accession>A0A9D6LQZ0</accession>
<dbReference type="Pfam" id="PF03721">
    <property type="entry name" value="UDPG_MGDP_dh_N"/>
    <property type="match status" value="1"/>
</dbReference>
<dbReference type="EMBL" id="JACQCQ010000002">
    <property type="protein sequence ID" value="MBI3627197.1"/>
    <property type="molecule type" value="Genomic_DNA"/>
</dbReference>
<dbReference type="InterPro" id="IPR014026">
    <property type="entry name" value="UDP-Glc/GDP-Man_DH_dimer"/>
</dbReference>
<evidence type="ECO:0000256" key="1">
    <source>
        <dbReference type="ARBA" id="ARBA00006601"/>
    </source>
</evidence>
<feature type="domain" description="UDP-glucose/GDP-mannose dehydrogenase dimerisation" evidence="3">
    <location>
        <begin position="164"/>
        <end position="244"/>
    </location>
</feature>
<dbReference type="GO" id="GO:0051287">
    <property type="term" value="F:NAD binding"/>
    <property type="evidence" value="ECO:0007669"/>
    <property type="project" value="InterPro"/>
</dbReference>
<dbReference type="Gene3D" id="3.40.50.720">
    <property type="entry name" value="NAD(P)-binding Rossmann-like Domain"/>
    <property type="match status" value="1"/>
</dbReference>
<dbReference type="PANTHER" id="PTHR43750">
    <property type="entry name" value="UDP-GLUCOSE 6-DEHYDROGENASE TUAD"/>
    <property type="match status" value="1"/>
</dbReference>
<dbReference type="PANTHER" id="PTHR43750:SF3">
    <property type="entry name" value="UDP-GLUCOSE 6-DEHYDROGENASE TUAD"/>
    <property type="match status" value="1"/>
</dbReference>
<dbReference type="InterPro" id="IPR036291">
    <property type="entry name" value="NAD(P)-bd_dom_sf"/>
</dbReference>
<dbReference type="Gene3D" id="1.10.1040.10">
    <property type="entry name" value="N-(1-d-carboxylethyl)-l-norvaline Dehydrogenase, domain 2"/>
    <property type="match status" value="1"/>
</dbReference>
<dbReference type="GO" id="GO:0016757">
    <property type="term" value="F:glycosyltransferase activity"/>
    <property type="evidence" value="ECO:0007669"/>
    <property type="project" value="InterPro"/>
</dbReference>
<sequence>MQKFEKRKIGVIGLGAVGGAVFSALASLGHDMRGFDSKYPEQRLENLLDREIIFISLPTPSRPDGSCDAGIIEETLATLERHNFRGLITIKSTIIPGTTDTLHDKFPELRLAHNPEFLREKYAQEDFLKHQDLCVIGAYNQADAELLESIHRGVAKDIVWLSPKEAEAVKYFTNSFNATRVLFSTEFYELMRKLGISYEKVKNAAVKRYNIEDHYLDCNDSLMGFGGKCLPKDAMALAHLSKEVMPERDFFPFLVRENAKYKKLFMTPDKPALSILILTQKVSEADFDLWFFIRWINTFAKYFAEVKVICLEEGRYDPLPKNVEVVSLGKELGNLKIARLFNFYRYLLRFLPQVDGVFIHMNQIYAILGWPLYILFGKKKALWYNHRTVNWDARLAAHLVDAVLTASYDTFPYKTKNRVATGHGIDTNFYRPMDEIARDKTFRLLSLGRITETKNQMLMCQAVKALKDKGVRVLLDIYSLPALDKDWEYYGRIKQYIQDNQLEDRIFLKGRAENFDMPKIYNSHDLFLNLAGKTGIDKVVLEAMACGLNVLTSNGTFKPLVPGENFIESLSLEHLARKIEEFSQRPGKKNLALREEVVKRHNLDDLIQRFYDFYAFNH</sequence>
<dbReference type="InterPro" id="IPR013328">
    <property type="entry name" value="6PGD_dom2"/>
</dbReference>
<comment type="similarity">
    <text evidence="1">Belongs to the UDP-glucose/GDP-mannose dehydrogenase family.</text>
</comment>
<evidence type="ECO:0000259" key="4">
    <source>
        <dbReference type="Pfam" id="PF03721"/>
    </source>
</evidence>
<dbReference type="InterPro" id="IPR008927">
    <property type="entry name" value="6-PGluconate_DH-like_C_sf"/>
</dbReference>
<evidence type="ECO:0000313" key="5">
    <source>
        <dbReference type="EMBL" id="MBI3627197.1"/>
    </source>
</evidence>
<dbReference type="Pfam" id="PF00534">
    <property type="entry name" value="Glycos_transf_1"/>
    <property type="match status" value="1"/>
</dbReference>
<feature type="domain" description="Glycosyl transferase family 1" evidence="2">
    <location>
        <begin position="438"/>
        <end position="593"/>
    </location>
</feature>
<protein>
    <submittedName>
        <fullName evidence="5">Glycosyltransferase</fullName>
    </submittedName>
</protein>
<dbReference type="Pfam" id="PF00984">
    <property type="entry name" value="UDPG_MGDP_dh"/>
    <property type="match status" value="1"/>
</dbReference>
<dbReference type="Gene3D" id="3.40.50.2000">
    <property type="entry name" value="Glycogen Phosphorylase B"/>
    <property type="match status" value="1"/>
</dbReference>
<reference evidence="5" key="1">
    <citation type="submission" date="2020-07" db="EMBL/GenBank/DDBJ databases">
        <title>Huge and variable diversity of episymbiotic CPR bacteria and DPANN archaea in groundwater ecosystems.</title>
        <authorList>
            <person name="He C.Y."/>
            <person name="Keren R."/>
            <person name="Whittaker M."/>
            <person name="Farag I.F."/>
            <person name="Doudna J."/>
            <person name="Cate J.H.D."/>
            <person name="Banfield J.F."/>
        </authorList>
    </citation>
    <scope>NUCLEOTIDE SEQUENCE</scope>
    <source>
        <strain evidence="5">NC_groundwater_972_Pr1_S-0.2um_49_27</strain>
    </source>
</reference>
<dbReference type="InterPro" id="IPR001296">
    <property type="entry name" value="Glyco_trans_1"/>
</dbReference>